<dbReference type="AlphaFoldDB" id="A0A5N6URH1"/>
<organism evidence="1 2">
    <name type="scientific">Aspergillus tamarii</name>
    <dbReference type="NCBI Taxonomy" id="41984"/>
    <lineage>
        <taxon>Eukaryota</taxon>
        <taxon>Fungi</taxon>
        <taxon>Dikarya</taxon>
        <taxon>Ascomycota</taxon>
        <taxon>Pezizomycotina</taxon>
        <taxon>Eurotiomycetes</taxon>
        <taxon>Eurotiomycetidae</taxon>
        <taxon>Eurotiales</taxon>
        <taxon>Aspergillaceae</taxon>
        <taxon>Aspergillus</taxon>
        <taxon>Aspergillus subgen. Circumdati</taxon>
    </lineage>
</organism>
<dbReference type="OrthoDB" id="65716at2759"/>
<name>A0A5N6URH1_ASPTM</name>
<keyword evidence="2" id="KW-1185">Reference proteome</keyword>
<gene>
    <name evidence="1" type="ORF">BDV40DRAFT_194641</name>
</gene>
<sequence>MATASSNSETKAETILELAKELLRNLQSNTHEGMISMSDAFHALDEHLGHLPLLTAPPITIRRQLAVHGARLWNVSAHMISIVGNITRCKVSAIALFMLDCAAPSHGLGSQRVLEAAMKTVQSCTEHGLIELSQKIIEIVAVRLDRLDRSTDSSDKAQITSATVGYYMVRVHLGGPI</sequence>
<evidence type="ECO:0000313" key="1">
    <source>
        <dbReference type="EMBL" id="KAE8161234.1"/>
    </source>
</evidence>
<protein>
    <submittedName>
        <fullName evidence="1">Uncharacterized protein</fullName>
    </submittedName>
</protein>
<dbReference type="EMBL" id="ML738645">
    <property type="protein sequence ID" value="KAE8161234.1"/>
    <property type="molecule type" value="Genomic_DNA"/>
</dbReference>
<dbReference type="Proteomes" id="UP000326950">
    <property type="component" value="Unassembled WGS sequence"/>
</dbReference>
<reference evidence="1 2" key="1">
    <citation type="submission" date="2019-04" db="EMBL/GenBank/DDBJ databases">
        <title>Friends and foes A comparative genomics study of 23 Aspergillus species from section Flavi.</title>
        <authorList>
            <consortium name="DOE Joint Genome Institute"/>
            <person name="Kjaerbolling I."/>
            <person name="Vesth T."/>
            <person name="Frisvad J.C."/>
            <person name="Nybo J.L."/>
            <person name="Theobald S."/>
            <person name="Kildgaard S."/>
            <person name="Isbrandt T."/>
            <person name="Kuo A."/>
            <person name="Sato A."/>
            <person name="Lyhne E.K."/>
            <person name="Kogle M.E."/>
            <person name="Wiebenga A."/>
            <person name="Kun R.S."/>
            <person name="Lubbers R.J."/>
            <person name="Makela M.R."/>
            <person name="Barry K."/>
            <person name="Chovatia M."/>
            <person name="Clum A."/>
            <person name="Daum C."/>
            <person name="Haridas S."/>
            <person name="He G."/>
            <person name="LaButti K."/>
            <person name="Lipzen A."/>
            <person name="Mondo S."/>
            <person name="Riley R."/>
            <person name="Salamov A."/>
            <person name="Simmons B.A."/>
            <person name="Magnuson J.K."/>
            <person name="Henrissat B."/>
            <person name="Mortensen U.H."/>
            <person name="Larsen T.O."/>
            <person name="Devries R.P."/>
            <person name="Grigoriev I.V."/>
            <person name="Machida M."/>
            <person name="Baker S.E."/>
            <person name="Andersen M.R."/>
        </authorList>
    </citation>
    <scope>NUCLEOTIDE SEQUENCE [LARGE SCALE GENOMIC DNA]</scope>
    <source>
        <strain evidence="1 2">CBS 117626</strain>
    </source>
</reference>
<evidence type="ECO:0000313" key="2">
    <source>
        <dbReference type="Proteomes" id="UP000326950"/>
    </source>
</evidence>
<accession>A0A5N6URH1</accession>
<proteinExistence type="predicted"/>